<organism evidence="10 12">
    <name type="scientific">Parabacteroides merdae</name>
    <dbReference type="NCBI Taxonomy" id="46503"/>
    <lineage>
        <taxon>Bacteria</taxon>
        <taxon>Pseudomonadati</taxon>
        <taxon>Bacteroidota</taxon>
        <taxon>Bacteroidia</taxon>
        <taxon>Bacteroidales</taxon>
        <taxon>Tannerellaceae</taxon>
        <taxon>Parabacteroides</taxon>
    </lineage>
</organism>
<evidence type="ECO:0000256" key="2">
    <source>
        <dbReference type="ARBA" id="ARBA00006275"/>
    </source>
</evidence>
<evidence type="ECO:0000256" key="1">
    <source>
        <dbReference type="ARBA" id="ARBA00004442"/>
    </source>
</evidence>
<evidence type="ECO:0000256" key="5">
    <source>
        <dbReference type="ARBA" id="ARBA00023237"/>
    </source>
</evidence>
<gene>
    <name evidence="9" type="ORF">GMD82_18130</name>
    <name evidence="10" type="ORF">GME02_07600</name>
</gene>
<feature type="domain" description="RagB/SusD" evidence="7">
    <location>
        <begin position="288"/>
        <end position="587"/>
    </location>
</feature>
<sequence length="587" mass="67566">MKLYIKNLILFCSLVSVLTSCDLDVVPPAEISAENFWKTEKDAWYALNGCYQSMPAVDIWDEMCTDNAHSHKPWEGNMEMVQQNGINTAAPYGNYDFNAIRTANTYIARVDECDMSEELKVRTKAEARFFRAFAYLTLTQYFGKVAIVTEELPYDASTIARNSVEEVRNFILTELAEVAEILPESYSGGFMNEIGRVTRYAALALRSRAALYFGNYEEAEKSAKAVIDSGKYSLFKLTSLNAAQEQEAEEMDLYIDFAELGIDKDKFIKGMFSYEALWQGANATPANPEYVLTHEYMGDPNAYDQYRYTYFIPLSMSIQNGYSSFEPMQDLVDAYWKVDGKTLPEKIQVDARKANYEKIWNYAKNLSEEDYKTFATSPELMSYDYMKEFKNRDSRLYVTLMFPFKGWHETAVGEFYYKWNPDVINKDGNESWTGFSYRKMVAWEPYIASVYGSADDYPTIRYAEVLLTFAEAHLMTTGYDDQVRFALNQLRDRCGMPDVPESLGTQEAIDFLRNERRIELAVEGHRYDDVRRYGNEYCQKYLQGPSTAPNGAVVVDKKWNERLMLMPIPTTAIDVNPLLKEDQNPGY</sequence>
<keyword evidence="11" id="KW-1185">Reference proteome</keyword>
<evidence type="ECO:0000313" key="10">
    <source>
        <dbReference type="EMBL" id="MTV01535.1"/>
    </source>
</evidence>
<feature type="chain" id="PRO_5040217664" evidence="6">
    <location>
        <begin position="23"/>
        <end position="587"/>
    </location>
</feature>
<evidence type="ECO:0000259" key="8">
    <source>
        <dbReference type="Pfam" id="PF14322"/>
    </source>
</evidence>
<dbReference type="SUPFAM" id="SSF48452">
    <property type="entry name" value="TPR-like"/>
    <property type="match status" value="1"/>
</dbReference>
<dbReference type="GO" id="GO:0009279">
    <property type="term" value="C:cell outer membrane"/>
    <property type="evidence" value="ECO:0007669"/>
    <property type="project" value="UniProtKB-SubCell"/>
</dbReference>
<dbReference type="Proteomes" id="UP000482671">
    <property type="component" value="Unassembled WGS sequence"/>
</dbReference>
<evidence type="ECO:0000313" key="11">
    <source>
        <dbReference type="Proteomes" id="UP000434916"/>
    </source>
</evidence>
<dbReference type="InterPro" id="IPR011990">
    <property type="entry name" value="TPR-like_helical_dom_sf"/>
</dbReference>
<protein>
    <submittedName>
        <fullName evidence="10">RagB/SusD family nutrient uptake outer membrane protein</fullName>
    </submittedName>
</protein>
<dbReference type="Pfam" id="PF14322">
    <property type="entry name" value="SusD-like_3"/>
    <property type="match status" value="1"/>
</dbReference>
<dbReference type="EMBL" id="WNCN01000033">
    <property type="protein sequence ID" value="MTU41328.1"/>
    <property type="molecule type" value="Genomic_DNA"/>
</dbReference>
<proteinExistence type="inferred from homology"/>
<dbReference type="PROSITE" id="PS51257">
    <property type="entry name" value="PROKAR_LIPOPROTEIN"/>
    <property type="match status" value="1"/>
</dbReference>
<feature type="signal peptide" evidence="6">
    <location>
        <begin position="1"/>
        <end position="22"/>
    </location>
</feature>
<accession>A0A9Q4RDB2</accession>
<dbReference type="AlphaFoldDB" id="A0A9Q4RDB2"/>
<dbReference type="RefSeq" id="WP_155144323.1">
    <property type="nucleotide sequence ID" value="NZ_JADMOA010000006.1"/>
</dbReference>
<comment type="similarity">
    <text evidence="2">Belongs to the SusD family.</text>
</comment>
<evidence type="ECO:0000313" key="12">
    <source>
        <dbReference type="Proteomes" id="UP000482671"/>
    </source>
</evidence>
<reference evidence="11 12" key="1">
    <citation type="journal article" date="2019" name="Nat. Med.">
        <title>A library of human gut bacterial isolates paired with longitudinal multiomics data enables mechanistic microbiome research.</title>
        <authorList>
            <person name="Poyet M."/>
            <person name="Groussin M."/>
            <person name="Gibbons S.M."/>
            <person name="Avila-Pacheco J."/>
            <person name="Jiang X."/>
            <person name="Kearney S.M."/>
            <person name="Perrotta A.R."/>
            <person name="Berdy B."/>
            <person name="Zhao S."/>
            <person name="Lieberman T.D."/>
            <person name="Swanson P.K."/>
            <person name="Smith M."/>
            <person name="Roesemann S."/>
            <person name="Alexander J.E."/>
            <person name="Rich S.A."/>
            <person name="Livny J."/>
            <person name="Vlamakis H."/>
            <person name="Clish C."/>
            <person name="Bullock K."/>
            <person name="Deik A."/>
            <person name="Scott J."/>
            <person name="Pierce K.A."/>
            <person name="Xavier R.J."/>
            <person name="Alm E.J."/>
        </authorList>
    </citation>
    <scope>NUCLEOTIDE SEQUENCE [LARGE SCALE GENOMIC DNA]</scope>
    <source>
        <strain evidence="10 12">BIOML-A11</strain>
        <strain evidence="9 11">BIOML-A29</strain>
    </source>
</reference>
<keyword evidence="5" id="KW-0998">Cell outer membrane</keyword>
<evidence type="ECO:0000259" key="7">
    <source>
        <dbReference type="Pfam" id="PF07980"/>
    </source>
</evidence>
<keyword evidence="4" id="KW-0472">Membrane</keyword>
<comment type="caution">
    <text evidence="10">The sequence shown here is derived from an EMBL/GenBank/DDBJ whole genome shotgun (WGS) entry which is preliminary data.</text>
</comment>
<dbReference type="Proteomes" id="UP000434916">
    <property type="component" value="Unassembled WGS sequence"/>
</dbReference>
<dbReference type="InterPro" id="IPR012944">
    <property type="entry name" value="SusD_RagB_dom"/>
</dbReference>
<dbReference type="EMBL" id="WNDD01000007">
    <property type="protein sequence ID" value="MTV01535.1"/>
    <property type="molecule type" value="Genomic_DNA"/>
</dbReference>
<name>A0A9Q4RDB2_9BACT</name>
<dbReference type="Pfam" id="PF07980">
    <property type="entry name" value="SusD_RagB"/>
    <property type="match status" value="1"/>
</dbReference>
<dbReference type="Gene3D" id="1.25.40.390">
    <property type="match status" value="1"/>
</dbReference>
<comment type="subcellular location">
    <subcellularLocation>
        <location evidence="1">Cell outer membrane</location>
    </subcellularLocation>
</comment>
<evidence type="ECO:0000313" key="9">
    <source>
        <dbReference type="EMBL" id="MTU41328.1"/>
    </source>
</evidence>
<keyword evidence="3 6" id="KW-0732">Signal</keyword>
<evidence type="ECO:0000256" key="6">
    <source>
        <dbReference type="SAM" id="SignalP"/>
    </source>
</evidence>
<evidence type="ECO:0000256" key="3">
    <source>
        <dbReference type="ARBA" id="ARBA00022729"/>
    </source>
</evidence>
<dbReference type="InterPro" id="IPR033985">
    <property type="entry name" value="SusD-like_N"/>
</dbReference>
<feature type="domain" description="SusD-like N-terminal" evidence="8">
    <location>
        <begin position="71"/>
        <end position="210"/>
    </location>
</feature>
<evidence type="ECO:0000256" key="4">
    <source>
        <dbReference type="ARBA" id="ARBA00023136"/>
    </source>
</evidence>